<dbReference type="EMBL" id="CP009654">
    <property type="protein sequence ID" value="APC96816.1"/>
    <property type="molecule type" value="Genomic_DNA"/>
</dbReference>
<proteinExistence type="predicted"/>
<accession>A0A1J0KSR3</accession>
<dbReference type="Proteomes" id="UP000182521">
    <property type="component" value="Chromosome"/>
</dbReference>
<dbReference type="AlphaFoldDB" id="A0A1J0KSR3"/>
<dbReference type="Pfam" id="PF20589">
    <property type="entry name" value="DUF6790"/>
    <property type="match status" value="1"/>
</dbReference>
<feature type="transmembrane region" description="Helical" evidence="1">
    <location>
        <begin position="126"/>
        <end position="148"/>
    </location>
</feature>
<reference evidence="3" key="1">
    <citation type="submission" date="2014-10" db="EMBL/GenBank/DDBJ databases">
        <authorList>
            <person name="Kuske C.R."/>
            <person name="Challacombe J.F."/>
            <person name="Daligault H.E."/>
            <person name="Davenport K.W."/>
            <person name="Johnson S.L."/>
            <person name="Siddaramappa S."/>
            <person name="Petersen J.M."/>
        </authorList>
    </citation>
    <scope>NUCLEOTIDE SEQUENCE [LARGE SCALE GENOMIC DNA]</scope>
    <source>
        <strain evidence="3">CA97-1460</strain>
    </source>
</reference>
<dbReference type="KEGG" id="frc:KX01_1269"/>
<feature type="transmembrane region" description="Helical" evidence="1">
    <location>
        <begin position="68"/>
        <end position="89"/>
    </location>
</feature>
<gene>
    <name evidence="2" type="ORF">KX01_1269</name>
</gene>
<keyword evidence="1" id="KW-0812">Transmembrane</keyword>
<feature type="transmembrane region" description="Helical" evidence="1">
    <location>
        <begin position="101"/>
        <end position="119"/>
    </location>
</feature>
<evidence type="ECO:0000313" key="3">
    <source>
        <dbReference type="Proteomes" id="UP000182521"/>
    </source>
</evidence>
<sequence length="150" mass="17205">MVAITITLCLLISPFVLAFAHSAIIFNKHKASLYANYFIVFNVSYYTFINSLAYLVYGDGISKFQGWIYSPAIFQIGIFQLSIFIYSLIVLFKDSKFKSGMLLFFSIYTVLNSFSLFTGNVSEPHIVLWMFILGLITAFISFVFYRILKN</sequence>
<keyword evidence="1" id="KW-1133">Transmembrane helix</keyword>
<organism evidence="2 3">
    <name type="scientific">Francisella frigiditurris</name>
    <dbReference type="NCBI Taxonomy" id="1542390"/>
    <lineage>
        <taxon>Bacteria</taxon>
        <taxon>Pseudomonadati</taxon>
        <taxon>Pseudomonadota</taxon>
        <taxon>Gammaproteobacteria</taxon>
        <taxon>Thiotrichales</taxon>
        <taxon>Francisellaceae</taxon>
        <taxon>Francisella</taxon>
    </lineage>
</organism>
<name>A0A1J0KSR3_9GAMM</name>
<dbReference type="RefSeq" id="WP_071664172.1">
    <property type="nucleotide sequence ID" value="NZ_CP009654.1"/>
</dbReference>
<dbReference type="InterPro" id="IPR046740">
    <property type="entry name" value="DUF6790"/>
</dbReference>
<feature type="transmembrane region" description="Helical" evidence="1">
    <location>
        <begin position="34"/>
        <end position="56"/>
    </location>
</feature>
<keyword evidence="3" id="KW-1185">Reference proteome</keyword>
<dbReference type="OrthoDB" id="5604634at2"/>
<protein>
    <submittedName>
        <fullName evidence="2">Putative membrane protein</fullName>
    </submittedName>
</protein>
<evidence type="ECO:0000256" key="1">
    <source>
        <dbReference type="SAM" id="Phobius"/>
    </source>
</evidence>
<keyword evidence="1" id="KW-0472">Membrane</keyword>
<evidence type="ECO:0000313" key="2">
    <source>
        <dbReference type="EMBL" id="APC96816.1"/>
    </source>
</evidence>